<keyword evidence="4" id="KW-1185">Reference proteome</keyword>
<dbReference type="AlphaFoldDB" id="A0A016WV92"/>
<organism evidence="3 4">
    <name type="scientific">Ancylostoma ceylanicum</name>
    <dbReference type="NCBI Taxonomy" id="53326"/>
    <lineage>
        <taxon>Eukaryota</taxon>
        <taxon>Metazoa</taxon>
        <taxon>Ecdysozoa</taxon>
        <taxon>Nematoda</taxon>
        <taxon>Chromadorea</taxon>
        <taxon>Rhabditida</taxon>
        <taxon>Rhabditina</taxon>
        <taxon>Rhabditomorpha</taxon>
        <taxon>Strongyloidea</taxon>
        <taxon>Ancylostomatidae</taxon>
        <taxon>Ancylostomatinae</taxon>
        <taxon>Ancylostoma</taxon>
    </lineage>
</organism>
<dbReference type="EMBL" id="JARK01000089">
    <property type="protein sequence ID" value="EYC43565.1"/>
    <property type="molecule type" value="Genomic_DNA"/>
</dbReference>
<dbReference type="Pfam" id="PF00078">
    <property type="entry name" value="RVT_1"/>
    <property type="match status" value="1"/>
</dbReference>
<dbReference type="Proteomes" id="UP000024635">
    <property type="component" value="Unassembled WGS sequence"/>
</dbReference>
<feature type="region of interest" description="Disordered" evidence="1">
    <location>
        <begin position="168"/>
        <end position="188"/>
    </location>
</feature>
<dbReference type="InterPro" id="IPR000477">
    <property type="entry name" value="RT_dom"/>
</dbReference>
<dbReference type="OrthoDB" id="410104at2759"/>
<proteinExistence type="predicted"/>
<feature type="compositionally biased region" description="Basic and acidic residues" evidence="1">
    <location>
        <begin position="172"/>
        <end position="188"/>
    </location>
</feature>
<reference evidence="4" key="1">
    <citation type="journal article" date="2015" name="Nat. Genet.">
        <title>The genome and transcriptome of the zoonotic hookworm Ancylostoma ceylanicum identify infection-specific gene families.</title>
        <authorList>
            <person name="Schwarz E.M."/>
            <person name="Hu Y."/>
            <person name="Antoshechkin I."/>
            <person name="Miller M.M."/>
            <person name="Sternberg P.W."/>
            <person name="Aroian R.V."/>
        </authorList>
    </citation>
    <scope>NUCLEOTIDE SEQUENCE</scope>
    <source>
        <strain evidence="4">HY135</strain>
    </source>
</reference>
<feature type="domain" description="Reverse transcriptase" evidence="2">
    <location>
        <begin position="9"/>
        <end position="150"/>
    </location>
</feature>
<dbReference type="PANTHER" id="PTHR19446">
    <property type="entry name" value="REVERSE TRANSCRIPTASES"/>
    <property type="match status" value="1"/>
</dbReference>
<evidence type="ECO:0000313" key="4">
    <source>
        <dbReference type="Proteomes" id="UP000024635"/>
    </source>
</evidence>
<protein>
    <recommendedName>
        <fullName evidence="2">Reverse transcriptase domain-containing protein</fullName>
    </recommendedName>
</protein>
<sequence length="188" mass="22017">MILPTTDQSVYSRLLTKTLVNNMERILDDYQPVEQAGFRKNFSCMDNIQAATQLIERSREYHLLLLVFVDYKKAFDSVETNAGLNALAHAGVPSVFIRLLEQCFSNTSTIILLFDRKLRIPIERRVRQRDKISPKLFTAALQYVEFGIRLGRQKIQYRREENLQPPLRRRYRIDSEQHGRDGNDGQRT</sequence>
<evidence type="ECO:0000256" key="1">
    <source>
        <dbReference type="SAM" id="MobiDB-lite"/>
    </source>
</evidence>
<name>A0A016WV92_9BILA</name>
<comment type="caution">
    <text evidence="3">The sequence shown here is derived from an EMBL/GenBank/DDBJ whole genome shotgun (WGS) entry which is preliminary data.</text>
</comment>
<gene>
    <name evidence="3" type="primary">Acey_s0489.g2366</name>
    <name evidence="3" type="ORF">Y032_0489g2366</name>
</gene>
<accession>A0A016WV92</accession>
<evidence type="ECO:0000313" key="3">
    <source>
        <dbReference type="EMBL" id="EYC43565.1"/>
    </source>
</evidence>
<evidence type="ECO:0000259" key="2">
    <source>
        <dbReference type="Pfam" id="PF00078"/>
    </source>
</evidence>